<comment type="caution">
    <text evidence="2">The sequence shown here is derived from an EMBL/GenBank/DDBJ whole genome shotgun (WGS) entry which is preliminary data.</text>
</comment>
<accession>A0A4U7ASS3</accession>
<evidence type="ECO:0000313" key="2">
    <source>
        <dbReference type="EMBL" id="TKX21368.1"/>
    </source>
</evidence>
<organism evidence="2 3">
    <name type="scientific">Elsinoe australis</name>
    <dbReference type="NCBI Taxonomy" id="40998"/>
    <lineage>
        <taxon>Eukaryota</taxon>
        <taxon>Fungi</taxon>
        <taxon>Dikarya</taxon>
        <taxon>Ascomycota</taxon>
        <taxon>Pezizomycotina</taxon>
        <taxon>Dothideomycetes</taxon>
        <taxon>Dothideomycetidae</taxon>
        <taxon>Myriangiales</taxon>
        <taxon>Elsinoaceae</taxon>
        <taxon>Elsinoe</taxon>
    </lineage>
</organism>
<gene>
    <name evidence="2" type="ORF">C1H76_6442</name>
</gene>
<evidence type="ECO:0000313" key="3">
    <source>
        <dbReference type="Proteomes" id="UP000308133"/>
    </source>
</evidence>
<reference evidence="2 3" key="1">
    <citation type="submission" date="2018-02" db="EMBL/GenBank/DDBJ databases">
        <title>Draft genome sequences of Elsinoe sp., causing black scab on jojoba.</title>
        <authorList>
            <person name="Stodart B."/>
            <person name="Jeffress S."/>
            <person name="Ash G."/>
            <person name="Arun Chinnappa K."/>
        </authorList>
    </citation>
    <scope>NUCLEOTIDE SEQUENCE [LARGE SCALE GENOMIC DNA]</scope>
    <source>
        <strain evidence="2 3">Hillstone_2</strain>
    </source>
</reference>
<evidence type="ECO:0008006" key="4">
    <source>
        <dbReference type="Google" id="ProtNLM"/>
    </source>
</evidence>
<feature type="signal peptide" evidence="1">
    <location>
        <begin position="1"/>
        <end position="20"/>
    </location>
</feature>
<dbReference type="Proteomes" id="UP000308133">
    <property type="component" value="Unassembled WGS sequence"/>
</dbReference>
<sequence length="136" mass="14981">MVQIITTLAVFAAILAGVHATDCYQTGPIWCENPPQDVFTHITNACWGYMDGNTPRSGALQNLWFNKNNGLPATVCVNTGCNKKLVMQVWNLQGEGRYLSGQDCQGLLRPPLQCQTGGTNEEKGWRFRAAPEYGQC</sequence>
<name>A0A4U7ASS3_9PEZI</name>
<evidence type="ECO:0000256" key="1">
    <source>
        <dbReference type="SAM" id="SignalP"/>
    </source>
</evidence>
<keyword evidence="1" id="KW-0732">Signal</keyword>
<dbReference type="EMBL" id="PTQR01000081">
    <property type="protein sequence ID" value="TKX21368.1"/>
    <property type="molecule type" value="Genomic_DNA"/>
</dbReference>
<protein>
    <recommendedName>
        <fullName evidence="4">Secreted protein</fullName>
    </recommendedName>
</protein>
<dbReference type="AlphaFoldDB" id="A0A4U7ASS3"/>
<proteinExistence type="predicted"/>
<feature type="chain" id="PRO_5020502278" description="Secreted protein" evidence="1">
    <location>
        <begin position="21"/>
        <end position="136"/>
    </location>
</feature>